<keyword evidence="3" id="KW-0808">Transferase</keyword>
<keyword evidence="8 9" id="KW-0472">Membrane</keyword>
<evidence type="ECO:0000313" key="11">
    <source>
        <dbReference type="EMBL" id="AKS31734.1"/>
    </source>
</evidence>
<dbReference type="EMBL" id="CP012150">
    <property type="protein sequence ID" value="AKS31734.1"/>
    <property type="molecule type" value="Genomic_DNA"/>
</dbReference>
<keyword evidence="2" id="KW-1003">Cell membrane</keyword>
<keyword evidence="6 9" id="KW-1133">Transmembrane helix</keyword>
<evidence type="ECO:0000313" key="12">
    <source>
        <dbReference type="Proteomes" id="UP000062255"/>
    </source>
</evidence>
<dbReference type="GO" id="GO:0000160">
    <property type="term" value="P:phosphorelay signal transduction system"/>
    <property type="evidence" value="ECO:0007669"/>
    <property type="project" value="UniProtKB-KW"/>
</dbReference>
<dbReference type="KEGG" id="mgo:AFA91_07430"/>
<dbReference type="InterPro" id="IPR050482">
    <property type="entry name" value="Sensor_HK_TwoCompSys"/>
</dbReference>
<protein>
    <submittedName>
        <fullName evidence="11">ATPase</fullName>
    </submittedName>
</protein>
<dbReference type="PANTHER" id="PTHR24421:SF37">
    <property type="entry name" value="SENSOR HISTIDINE KINASE NARS"/>
    <property type="match status" value="1"/>
</dbReference>
<dbReference type="InterPro" id="IPR005467">
    <property type="entry name" value="His_kinase_dom"/>
</dbReference>
<reference evidence="11 12" key="1">
    <citation type="submission" date="2015-07" db="EMBL/GenBank/DDBJ databases">
        <title>Complete genome sequence of Mycobacterium goodii X7B, a facultative thermophilic biodesulfurizing bacterium.</title>
        <authorList>
            <person name="Yu B."/>
            <person name="Li F."/>
            <person name="Xu P."/>
        </authorList>
    </citation>
    <scope>NUCLEOTIDE SEQUENCE [LARGE SCALE GENOMIC DNA]</scope>
    <source>
        <strain evidence="11 12">X7B</strain>
    </source>
</reference>
<evidence type="ECO:0000259" key="10">
    <source>
        <dbReference type="PROSITE" id="PS50109"/>
    </source>
</evidence>
<organism evidence="11 12">
    <name type="scientific">Mycolicibacterium goodii</name>
    <name type="common">Mycobacterium goodii</name>
    <dbReference type="NCBI Taxonomy" id="134601"/>
    <lineage>
        <taxon>Bacteria</taxon>
        <taxon>Bacillati</taxon>
        <taxon>Actinomycetota</taxon>
        <taxon>Actinomycetes</taxon>
        <taxon>Mycobacteriales</taxon>
        <taxon>Mycobacteriaceae</taxon>
        <taxon>Mycolicibacterium</taxon>
    </lineage>
</organism>
<dbReference type="InterPro" id="IPR003594">
    <property type="entry name" value="HATPase_dom"/>
</dbReference>
<dbReference type="Gene3D" id="3.30.565.10">
    <property type="entry name" value="Histidine kinase-like ATPase, C-terminal domain"/>
    <property type="match status" value="1"/>
</dbReference>
<dbReference type="OrthoDB" id="5243952at2"/>
<dbReference type="AlphaFoldDB" id="A0A0K0X2S9"/>
<evidence type="ECO:0000256" key="6">
    <source>
        <dbReference type="ARBA" id="ARBA00022989"/>
    </source>
</evidence>
<feature type="transmembrane region" description="Helical" evidence="9">
    <location>
        <begin position="83"/>
        <end position="105"/>
    </location>
</feature>
<evidence type="ECO:0000256" key="3">
    <source>
        <dbReference type="ARBA" id="ARBA00022679"/>
    </source>
</evidence>
<dbReference type="CDD" id="cd16917">
    <property type="entry name" value="HATPase_UhpB-NarQ-NarX-like"/>
    <property type="match status" value="1"/>
</dbReference>
<dbReference type="PANTHER" id="PTHR24421">
    <property type="entry name" value="NITRATE/NITRITE SENSOR PROTEIN NARX-RELATED"/>
    <property type="match status" value="1"/>
</dbReference>
<keyword evidence="7" id="KW-0902">Two-component regulatory system</keyword>
<gene>
    <name evidence="11" type="ORF">AFA91_07430</name>
</gene>
<evidence type="ECO:0000256" key="9">
    <source>
        <dbReference type="SAM" id="Phobius"/>
    </source>
</evidence>
<dbReference type="Pfam" id="PF02518">
    <property type="entry name" value="HATPase_c"/>
    <property type="match status" value="1"/>
</dbReference>
<evidence type="ECO:0000256" key="7">
    <source>
        <dbReference type="ARBA" id="ARBA00023012"/>
    </source>
</evidence>
<dbReference type="STRING" id="134601.AFA91_07430"/>
<dbReference type="SUPFAM" id="SSF55874">
    <property type="entry name" value="ATPase domain of HSP90 chaperone/DNA topoisomerase II/histidine kinase"/>
    <property type="match status" value="1"/>
</dbReference>
<sequence length="388" mass="42121">MVSGRIVEFFAAQPVRVSAVLRLPLIGLIFVLVMVWEVDHWLPLLYALILGLYAAAAVLWLVVVMRGPMPRWAEWASTAVDGLVLLALCAVSGGATAALLPVFFLLPISVAFQDRPLLTAILGTSTATGYLGAWIFYSKRDDNVGLPDVVYMQVGFLLWLAVATTALSLVLVRRSARVRSLLDVRRRLVQESTRADDLRDAELAEALHDGPLQTLLAARLELDELRERNPDPALDIVHAALQETASGLRSTVTALHPQVLAQLGLAPAIRELLKQYENRGDLVIRADLDEVGHPELRALLYRAARELLANVHKHADAKTVTVRLRGQGNRTMLTVADDGVGFDPSIVAHAVSEGHIGLASLQVRIEAMGGTMTISSEPGFGTQVTVIL</sequence>
<dbReference type="SMART" id="SM00387">
    <property type="entry name" value="HATPase_c"/>
    <property type="match status" value="1"/>
</dbReference>
<accession>A0A0K0X2S9</accession>
<dbReference type="Proteomes" id="UP000062255">
    <property type="component" value="Chromosome"/>
</dbReference>
<name>A0A0K0X2S9_MYCGD</name>
<dbReference type="GO" id="GO:0005886">
    <property type="term" value="C:plasma membrane"/>
    <property type="evidence" value="ECO:0007669"/>
    <property type="project" value="UniProtKB-SubCell"/>
</dbReference>
<dbReference type="GO" id="GO:0016301">
    <property type="term" value="F:kinase activity"/>
    <property type="evidence" value="ECO:0007669"/>
    <property type="project" value="UniProtKB-KW"/>
</dbReference>
<keyword evidence="5" id="KW-0418">Kinase</keyword>
<evidence type="ECO:0000256" key="8">
    <source>
        <dbReference type="ARBA" id="ARBA00023136"/>
    </source>
</evidence>
<evidence type="ECO:0000256" key="4">
    <source>
        <dbReference type="ARBA" id="ARBA00022692"/>
    </source>
</evidence>
<feature type="transmembrane region" description="Helical" evidence="9">
    <location>
        <begin position="45"/>
        <end position="63"/>
    </location>
</feature>
<feature type="transmembrane region" description="Helical" evidence="9">
    <location>
        <begin position="20"/>
        <end position="38"/>
    </location>
</feature>
<proteinExistence type="predicted"/>
<dbReference type="PROSITE" id="PS50109">
    <property type="entry name" value="HIS_KIN"/>
    <property type="match status" value="1"/>
</dbReference>
<evidence type="ECO:0000256" key="2">
    <source>
        <dbReference type="ARBA" id="ARBA00022475"/>
    </source>
</evidence>
<dbReference type="PATRIC" id="fig|134601.6.peg.1541"/>
<feature type="transmembrane region" description="Helical" evidence="9">
    <location>
        <begin position="117"/>
        <end position="137"/>
    </location>
</feature>
<evidence type="ECO:0000256" key="5">
    <source>
        <dbReference type="ARBA" id="ARBA00022777"/>
    </source>
</evidence>
<comment type="subcellular location">
    <subcellularLocation>
        <location evidence="1">Cell membrane</location>
        <topology evidence="1">Multi-pass membrane protein</topology>
    </subcellularLocation>
</comment>
<dbReference type="InterPro" id="IPR036890">
    <property type="entry name" value="HATPase_C_sf"/>
</dbReference>
<evidence type="ECO:0000256" key="1">
    <source>
        <dbReference type="ARBA" id="ARBA00004651"/>
    </source>
</evidence>
<feature type="domain" description="Histidine kinase" evidence="10">
    <location>
        <begin position="300"/>
        <end position="388"/>
    </location>
</feature>
<feature type="transmembrane region" description="Helical" evidence="9">
    <location>
        <begin position="149"/>
        <end position="172"/>
    </location>
</feature>
<keyword evidence="4 9" id="KW-0812">Transmembrane</keyword>
<dbReference type="RefSeq" id="WP_049744149.1">
    <property type="nucleotide sequence ID" value="NZ_CP012150.1"/>
</dbReference>